<dbReference type="AlphaFoldDB" id="F8F569"/>
<sequence length="108" mass="12281">MMQRIRSSSLQELSREQQENLRRQWTPQEGDYIAIGDHEEMVYYLNGVDSVKALPLLTIGEMISYLNRQGGPVEIREAAGTWIVRAGGEESRSAELCEALWEAVKRAL</sequence>
<dbReference type="RefSeq" id="WP_013915960.1">
    <property type="nucleotide sequence ID" value="NC_015690.1"/>
</dbReference>
<proteinExistence type="predicted"/>
<protein>
    <submittedName>
        <fullName evidence="2">Uncharacterized protein</fullName>
    </submittedName>
</protein>
<dbReference type="KEGG" id="pms:KNP414_02238"/>
<evidence type="ECO:0000313" key="3">
    <source>
        <dbReference type="Proteomes" id="UP000006620"/>
    </source>
</evidence>
<dbReference type="Proteomes" id="UP000006620">
    <property type="component" value="Chromosome"/>
</dbReference>
<feature type="compositionally biased region" description="Low complexity" evidence="1">
    <location>
        <begin position="1"/>
        <end position="12"/>
    </location>
</feature>
<reference evidence="3" key="1">
    <citation type="submission" date="2011-06" db="EMBL/GenBank/DDBJ databases">
        <title>Complete genome sequence of Paenibacillus mucilaginosus KNP414.</title>
        <authorList>
            <person name="Wang J."/>
            <person name="Hu S."/>
            <person name="Hu X."/>
            <person name="Zhang B."/>
            <person name="Dong D."/>
            <person name="Zhang S."/>
            <person name="Zhao K."/>
            <person name="Wu D."/>
        </authorList>
    </citation>
    <scope>NUCLEOTIDE SEQUENCE [LARGE SCALE GENOMIC DNA]</scope>
    <source>
        <strain evidence="3">KNP414</strain>
    </source>
</reference>
<feature type="compositionally biased region" description="Basic and acidic residues" evidence="1">
    <location>
        <begin position="13"/>
        <end position="22"/>
    </location>
</feature>
<dbReference type="EMBL" id="CP002869">
    <property type="protein sequence ID" value="AEI40799.1"/>
    <property type="molecule type" value="Genomic_DNA"/>
</dbReference>
<feature type="region of interest" description="Disordered" evidence="1">
    <location>
        <begin position="1"/>
        <end position="22"/>
    </location>
</feature>
<dbReference type="PATRIC" id="fig|1036673.3.peg.2009"/>
<evidence type="ECO:0000313" key="2">
    <source>
        <dbReference type="EMBL" id="AEI40799.1"/>
    </source>
</evidence>
<gene>
    <name evidence="2" type="ordered locus">KNP414_02238</name>
</gene>
<name>F8F569_PAEMK</name>
<organism evidence="2 3">
    <name type="scientific">Paenibacillus mucilaginosus (strain KNP414)</name>
    <dbReference type="NCBI Taxonomy" id="1036673"/>
    <lineage>
        <taxon>Bacteria</taxon>
        <taxon>Bacillati</taxon>
        <taxon>Bacillota</taxon>
        <taxon>Bacilli</taxon>
        <taxon>Bacillales</taxon>
        <taxon>Paenibacillaceae</taxon>
        <taxon>Paenibacillus</taxon>
    </lineage>
</organism>
<dbReference type="HOGENOM" id="CLU_2194331_0_0_9"/>
<evidence type="ECO:0000256" key="1">
    <source>
        <dbReference type="SAM" id="MobiDB-lite"/>
    </source>
</evidence>
<reference evidence="2 3" key="2">
    <citation type="journal article" date="2013" name="Genome Announc.">
        <title>Genome Sequence of Growth-Improving Paenibacillus mucilaginosus Strain KNP414.</title>
        <authorList>
            <person name="Lu J.J."/>
            <person name="Wang J.F."/>
            <person name="Hu X.F."/>
        </authorList>
    </citation>
    <scope>NUCLEOTIDE SEQUENCE [LARGE SCALE GENOMIC DNA]</scope>
    <source>
        <strain evidence="2 3">KNP414</strain>
    </source>
</reference>
<accession>F8F569</accession>